<dbReference type="AlphaFoldDB" id="A0A6C2YPA6"/>
<evidence type="ECO:0000256" key="4">
    <source>
        <dbReference type="ARBA" id="ARBA00022679"/>
    </source>
</evidence>
<comment type="cofactor">
    <cofactor evidence="11">
        <name>Mg(2+)</name>
        <dbReference type="ChEBI" id="CHEBI:18420"/>
    </cofactor>
    <cofactor evidence="11">
        <name>Mn(2+)</name>
        <dbReference type="ChEBI" id="CHEBI:29035"/>
    </cofactor>
    <text evidence="11">Magnesium. Can also use manganese.</text>
</comment>
<dbReference type="EMBL" id="LR586016">
    <property type="protein sequence ID" value="VIP03460.1"/>
    <property type="molecule type" value="Genomic_DNA"/>
</dbReference>
<keyword evidence="4 10" id="KW-0808">Transferase</keyword>
<keyword evidence="13" id="KW-1185">Reference proteome</keyword>
<dbReference type="GO" id="GO:0016740">
    <property type="term" value="F:transferase activity"/>
    <property type="evidence" value="ECO:0007669"/>
    <property type="project" value="UniProtKB-UniRule"/>
</dbReference>
<evidence type="ECO:0000256" key="2">
    <source>
        <dbReference type="ARBA" id="ARBA00016337"/>
    </source>
</evidence>
<keyword evidence="5 10" id="KW-0479">Metal-binding</keyword>
<gene>
    <name evidence="12" type="ORF">GMBLW1_05000</name>
</gene>
<dbReference type="RefSeq" id="WP_162658540.1">
    <property type="nucleotide sequence ID" value="NZ_LR593887.1"/>
</dbReference>
<evidence type="ECO:0000256" key="6">
    <source>
        <dbReference type="ARBA" id="ARBA00022827"/>
    </source>
</evidence>
<keyword evidence="3 10" id="KW-0285">Flavoprotein</keyword>
<dbReference type="PANTHER" id="PTHR30040">
    <property type="entry name" value="THIAMINE BIOSYNTHESIS LIPOPROTEIN APBE"/>
    <property type="match status" value="1"/>
</dbReference>
<accession>A0A6C2YPA6</accession>
<comment type="catalytic activity">
    <reaction evidence="9 10">
        <text>L-threonyl-[protein] + FAD = FMN-L-threonyl-[protein] + AMP + H(+)</text>
        <dbReference type="Rhea" id="RHEA:36847"/>
        <dbReference type="Rhea" id="RHEA-COMP:11060"/>
        <dbReference type="Rhea" id="RHEA-COMP:11061"/>
        <dbReference type="ChEBI" id="CHEBI:15378"/>
        <dbReference type="ChEBI" id="CHEBI:30013"/>
        <dbReference type="ChEBI" id="CHEBI:57692"/>
        <dbReference type="ChEBI" id="CHEBI:74257"/>
        <dbReference type="ChEBI" id="CHEBI:456215"/>
        <dbReference type="EC" id="2.7.1.180"/>
    </reaction>
</comment>
<comment type="similarity">
    <text evidence="10">Belongs to the ApbE family.</text>
</comment>
<evidence type="ECO:0000256" key="3">
    <source>
        <dbReference type="ARBA" id="ARBA00022630"/>
    </source>
</evidence>
<dbReference type="InParanoid" id="A0A6C2YPA6"/>
<evidence type="ECO:0000256" key="9">
    <source>
        <dbReference type="ARBA" id="ARBA00048540"/>
    </source>
</evidence>
<name>A0A6C2YPA6_9BACT</name>
<evidence type="ECO:0000313" key="12">
    <source>
        <dbReference type="EMBL" id="VIP03460.1"/>
    </source>
</evidence>
<dbReference type="KEGG" id="tim:GMBLW1_05000"/>
<keyword evidence="6 10" id="KW-0274">FAD</keyword>
<dbReference type="Proteomes" id="UP000464378">
    <property type="component" value="Chromosome"/>
</dbReference>
<feature type="binding site" evidence="11">
    <location>
        <position position="182"/>
    </location>
    <ligand>
        <name>Mg(2+)</name>
        <dbReference type="ChEBI" id="CHEBI:18420"/>
    </ligand>
</feature>
<keyword evidence="7 10" id="KW-0460">Magnesium</keyword>
<dbReference type="EC" id="2.7.1.180" evidence="1 10"/>
<dbReference type="InterPro" id="IPR003374">
    <property type="entry name" value="ApbE-like_sf"/>
</dbReference>
<evidence type="ECO:0000256" key="11">
    <source>
        <dbReference type="PIRSR" id="PIRSR006268-2"/>
    </source>
</evidence>
<dbReference type="SUPFAM" id="SSF143631">
    <property type="entry name" value="ApbE-like"/>
    <property type="match status" value="1"/>
</dbReference>
<organism evidence="12">
    <name type="scientific">Tuwongella immobilis</name>
    <dbReference type="NCBI Taxonomy" id="692036"/>
    <lineage>
        <taxon>Bacteria</taxon>
        <taxon>Pseudomonadati</taxon>
        <taxon>Planctomycetota</taxon>
        <taxon>Planctomycetia</taxon>
        <taxon>Gemmatales</taxon>
        <taxon>Gemmataceae</taxon>
        <taxon>Tuwongella</taxon>
    </lineage>
</organism>
<feature type="binding site" evidence="11">
    <location>
        <position position="296"/>
    </location>
    <ligand>
        <name>Mg(2+)</name>
        <dbReference type="ChEBI" id="CHEBI:18420"/>
    </ligand>
</feature>
<feature type="binding site" evidence="11">
    <location>
        <position position="300"/>
    </location>
    <ligand>
        <name>Mg(2+)</name>
        <dbReference type="ChEBI" id="CHEBI:18420"/>
    </ligand>
</feature>
<evidence type="ECO:0000256" key="10">
    <source>
        <dbReference type="PIRNR" id="PIRNR006268"/>
    </source>
</evidence>
<dbReference type="PANTHER" id="PTHR30040:SF2">
    <property type="entry name" value="FAD:PROTEIN FMN TRANSFERASE"/>
    <property type="match status" value="1"/>
</dbReference>
<dbReference type="Pfam" id="PF02424">
    <property type="entry name" value="ApbE"/>
    <property type="match status" value="1"/>
</dbReference>
<evidence type="ECO:0000256" key="8">
    <source>
        <dbReference type="ARBA" id="ARBA00031306"/>
    </source>
</evidence>
<reference evidence="12" key="1">
    <citation type="submission" date="2019-04" db="EMBL/GenBank/DDBJ databases">
        <authorList>
            <consortium name="Science for Life Laboratories"/>
        </authorList>
    </citation>
    <scope>NUCLEOTIDE SEQUENCE</scope>
    <source>
        <strain evidence="12">MBLW1</strain>
    </source>
</reference>
<evidence type="ECO:0000256" key="7">
    <source>
        <dbReference type="ARBA" id="ARBA00022842"/>
    </source>
</evidence>
<evidence type="ECO:0000256" key="5">
    <source>
        <dbReference type="ARBA" id="ARBA00022723"/>
    </source>
</evidence>
<dbReference type="FunCoup" id="A0A6C2YPA6">
    <property type="interactions" value="71"/>
</dbReference>
<evidence type="ECO:0000256" key="1">
    <source>
        <dbReference type="ARBA" id="ARBA00011955"/>
    </source>
</evidence>
<dbReference type="PIRSF" id="PIRSF006268">
    <property type="entry name" value="ApbE"/>
    <property type="match status" value="1"/>
</dbReference>
<evidence type="ECO:0000313" key="13">
    <source>
        <dbReference type="Proteomes" id="UP000464378"/>
    </source>
</evidence>
<dbReference type="Gene3D" id="3.10.520.10">
    <property type="entry name" value="ApbE-like domains"/>
    <property type="match status" value="1"/>
</dbReference>
<keyword evidence="12" id="KW-0449">Lipoprotein</keyword>
<sequence>MTDRGSRFLPFQNEWNELRAILSGEPTDRAVNCDLLRVSRRAMATQFEVALPVFPNEPGVAAASDALDIIDEIEQELTIYREDSDISAVNRIADRELVPVPDRVFGLLQRCAQLTRLTEGAFDIAAGALIRTWGFQHRQGRIPTVIERRDAMAATGMRFVRLDEPSRGVRFLRPGVMLNFGAIGKGFALDQAAKWLQGQWGIRSGMLHGGSSSILAFGGPPMQNGWWVRIRHPWEPERHLGEIRLTNQALGTSAATYQFFEHQRKRYGHILDPRQGRPAEGMAQVSVVAADAATADAISTALYVLGIDRAVQFCRSHPEIGAILLPDDPGATPIVFNISRHDFLPAGQTSSTA</sequence>
<protein>
    <recommendedName>
        <fullName evidence="2 10">FAD:protein FMN transferase</fullName>
        <ecNumber evidence="1 10">2.7.1.180</ecNumber>
    </recommendedName>
    <alternativeName>
        <fullName evidence="8 10">Flavin transferase</fullName>
    </alternativeName>
</protein>
<proteinExistence type="inferred from homology"/>
<dbReference type="GO" id="GO:0046872">
    <property type="term" value="F:metal ion binding"/>
    <property type="evidence" value="ECO:0007669"/>
    <property type="project" value="UniProtKB-UniRule"/>
</dbReference>
<dbReference type="EMBL" id="LR593887">
    <property type="protein sequence ID" value="VTS04292.1"/>
    <property type="molecule type" value="Genomic_DNA"/>
</dbReference>
<dbReference type="InterPro" id="IPR024932">
    <property type="entry name" value="ApbE"/>
</dbReference>